<accession>A0AAV8UF32</accession>
<reference evidence="2 3" key="1">
    <citation type="submission" date="2021-09" db="EMBL/GenBank/DDBJ databases">
        <title>Genomic insights and catalytic innovation underlie evolution of tropane alkaloids biosynthesis.</title>
        <authorList>
            <person name="Wang Y.-J."/>
            <person name="Tian T."/>
            <person name="Huang J.-P."/>
            <person name="Huang S.-X."/>
        </authorList>
    </citation>
    <scope>NUCLEOTIDE SEQUENCE [LARGE SCALE GENOMIC DNA]</scope>
    <source>
        <strain evidence="2">KIB-2018</strain>
        <tissue evidence="2">Leaf</tissue>
    </source>
</reference>
<name>A0AAV8UF32_9ROSI</name>
<dbReference type="PANTHER" id="PTHR47049:SF2">
    <property type="entry name" value="PIEZO-TYPE MECHANOSENSITIVE ION CHANNEL HOMOLOG"/>
    <property type="match status" value="1"/>
</dbReference>
<protein>
    <submittedName>
        <fullName evidence="2">Uncharacterized protein</fullName>
    </submittedName>
</protein>
<dbReference type="InterPro" id="IPR027272">
    <property type="entry name" value="Piezo"/>
</dbReference>
<evidence type="ECO:0000313" key="3">
    <source>
        <dbReference type="Proteomes" id="UP001159364"/>
    </source>
</evidence>
<dbReference type="GO" id="GO:0016020">
    <property type="term" value="C:membrane"/>
    <property type="evidence" value="ECO:0007669"/>
    <property type="project" value="InterPro"/>
</dbReference>
<keyword evidence="3" id="KW-1185">Reference proteome</keyword>
<dbReference type="GO" id="GO:0008381">
    <property type="term" value="F:mechanosensitive monoatomic ion channel activity"/>
    <property type="evidence" value="ECO:0007669"/>
    <property type="project" value="InterPro"/>
</dbReference>
<proteinExistence type="predicted"/>
<dbReference type="Proteomes" id="UP001159364">
    <property type="component" value="Linkage Group LG08"/>
</dbReference>
<keyword evidence="1" id="KW-1133">Transmembrane helix</keyword>
<organism evidence="2 3">
    <name type="scientific">Erythroxylum novogranatense</name>
    <dbReference type="NCBI Taxonomy" id="1862640"/>
    <lineage>
        <taxon>Eukaryota</taxon>
        <taxon>Viridiplantae</taxon>
        <taxon>Streptophyta</taxon>
        <taxon>Embryophyta</taxon>
        <taxon>Tracheophyta</taxon>
        <taxon>Spermatophyta</taxon>
        <taxon>Magnoliopsida</taxon>
        <taxon>eudicotyledons</taxon>
        <taxon>Gunneridae</taxon>
        <taxon>Pentapetalae</taxon>
        <taxon>rosids</taxon>
        <taxon>fabids</taxon>
        <taxon>Malpighiales</taxon>
        <taxon>Erythroxylaceae</taxon>
        <taxon>Erythroxylum</taxon>
    </lineage>
</organism>
<evidence type="ECO:0000256" key="1">
    <source>
        <dbReference type="SAM" id="Phobius"/>
    </source>
</evidence>
<comment type="caution">
    <text evidence="2">The sequence shown here is derived from an EMBL/GenBank/DDBJ whole genome shotgun (WGS) entry which is preliminary data.</text>
</comment>
<dbReference type="PANTHER" id="PTHR47049">
    <property type="entry name" value="PIEZO-TYPE MECHANOSENSITIVE ION CHANNEL HOMOLOG"/>
    <property type="match status" value="1"/>
</dbReference>
<dbReference type="EMBL" id="JAIWQS010000008">
    <property type="protein sequence ID" value="KAJ8899441.1"/>
    <property type="molecule type" value="Genomic_DNA"/>
</dbReference>
<keyword evidence="1" id="KW-0812">Transmembrane</keyword>
<sequence length="194" mass="22627">MGTVSWFYDRPLLKQIWHTWENSGCGRFLVILERLGSHLSVTSCLLLPAIQLGVGISHPSWLSLPFFICSCVGLVDWSLTSNFLGLFRWWRPLQLYASLNIILLYVYQLPVEFPSIINWVADFIGLFKICAKSEWPNICSSLFLVLFYIMVCIIQVIKYLFMFNLLRYSLLKSKSVQQWSSTDVFQIKYDVEFN</sequence>
<feature type="transmembrane region" description="Helical" evidence="1">
    <location>
        <begin position="60"/>
        <end position="77"/>
    </location>
</feature>
<evidence type="ECO:0000313" key="2">
    <source>
        <dbReference type="EMBL" id="KAJ8899441.1"/>
    </source>
</evidence>
<gene>
    <name evidence="2" type="ORF">K2173_018415</name>
</gene>
<dbReference type="AlphaFoldDB" id="A0AAV8UF32"/>
<feature type="transmembrane region" description="Helical" evidence="1">
    <location>
        <begin position="142"/>
        <end position="161"/>
    </location>
</feature>
<keyword evidence="1" id="KW-0472">Membrane</keyword>